<dbReference type="InterPro" id="IPR033469">
    <property type="entry name" value="CYTH-like_dom_sf"/>
</dbReference>
<organism evidence="2 3">
    <name type="scientific">Streptomyces aidingensis</name>
    <dbReference type="NCBI Taxonomy" id="910347"/>
    <lineage>
        <taxon>Bacteria</taxon>
        <taxon>Bacillati</taxon>
        <taxon>Actinomycetota</taxon>
        <taxon>Actinomycetes</taxon>
        <taxon>Kitasatosporales</taxon>
        <taxon>Streptomycetaceae</taxon>
        <taxon>Streptomyces</taxon>
    </lineage>
</organism>
<dbReference type="SUPFAM" id="SSF55154">
    <property type="entry name" value="CYTH-like phosphatases"/>
    <property type="match status" value="1"/>
</dbReference>
<proteinExistence type="predicted"/>
<dbReference type="InterPro" id="IPR018966">
    <property type="entry name" value="VTC_domain"/>
</dbReference>
<evidence type="ECO:0000313" key="2">
    <source>
        <dbReference type="EMBL" id="SFB97094.1"/>
    </source>
</evidence>
<dbReference type="Pfam" id="PF09359">
    <property type="entry name" value="VTC"/>
    <property type="match status" value="2"/>
</dbReference>
<dbReference type="EMBL" id="FOLM01000001">
    <property type="protein sequence ID" value="SFB97094.1"/>
    <property type="molecule type" value="Genomic_DNA"/>
</dbReference>
<sequence length="291" mass="32635">MTGRRPGGDALERMAPIGLEELMARAMLQTRIDRKYVLPLSVLHALLEELPPDTRVLEIDGRRRFAYRSLYFDTPDLRSFHLTAHRRRRRFKIRTRVYEQSGECWLEVKTCGPRGSTVKQRLPYDPRHHATVEPGRSFLDGVLAERRMPGEPPPEGLRLSPVLGTGYHRATLCLPDTDSRVTIDTGLRWRDGEQELLLPGMAVVETKTGSTASRVDRLLWRAHYRPGRISKYATGLAALRPELPAGPWRRTLRRDFARAVVRRVPAAPGAAPAAPAAVQAAGEPVVSAVFS</sequence>
<dbReference type="AlphaFoldDB" id="A0A1I1FCT2"/>
<feature type="domain" description="VTC" evidence="1">
    <location>
        <begin position="31"/>
        <end position="128"/>
    </location>
</feature>
<name>A0A1I1FCT2_9ACTN</name>
<feature type="domain" description="VTC" evidence="1">
    <location>
        <begin position="158"/>
        <end position="239"/>
    </location>
</feature>
<reference evidence="2 3" key="1">
    <citation type="submission" date="2016-10" db="EMBL/GenBank/DDBJ databases">
        <authorList>
            <person name="de Groot N.N."/>
        </authorList>
    </citation>
    <scope>NUCLEOTIDE SEQUENCE [LARGE SCALE GENOMIC DNA]</scope>
    <source>
        <strain evidence="2 3">CGMCC 4.5739</strain>
    </source>
</reference>
<protein>
    <submittedName>
        <fullName evidence="2">VTC domain-containing protein</fullName>
    </submittedName>
</protein>
<evidence type="ECO:0000313" key="3">
    <source>
        <dbReference type="Proteomes" id="UP000199207"/>
    </source>
</evidence>
<dbReference type="CDD" id="cd07750">
    <property type="entry name" value="PolyPPase_VTC_like"/>
    <property type="match status" value="1"/>
</dbReference>
<dbReference type="STRING" id="910347.SAMN05421773_101682"/>
<gene>
    <name evidence="2" type="ORF">SAMN05421773_101682</name>
</gene>
<dbReference type="InterPro" id="IPR042267">
    <property type="entry name" value="VTC_sf"/>
</dbReference>
<dbReference type="GO" id="GO:0006799">
    <property type="term" value="P:polyphosphate biosynthetic process"/>
    <property type="evidence" value="ECO:0007669"/>
    <property type="project" value="UniProtKB-ARBA"/>
</dbReference>
<dbReference type="Proteomes" id="UP000199207">
    <property type="component" value="Unassembled WGS sequence"/>
</dbReference>
<keyword evidence="3" id="KW-1185">Reference proteome</keyword>
<accession>A0A1I1FCT2</accession>
<dbReference type="Gene3D" id="3.20.100.30">
    <property type="entry name" value="VTC, catalytic tunnel domain"/>
    <property type="match status" value="1"/>
</dbReference>
<evidence type="ECO:0000259" key="1">
    <source>
        <dbReference type="Pfam" id="PF09359"/>
    </source>
</evidence>